<accession>A0A0F9L0F0</accession>
<reference evidence="1" key="1">
    <citation type="journal article" date="2015" name="Nature">
        <title>Complex archaea that bridge the gap between prokaryotes and eukaryotes.</title>
        <authorList>
            <person name="Spang A."/>
            <person name="Saw J.H."/>
            <person name="Jorgensen S.L."/>
            <person name="Zaremba-Niedzwiedzka K."/>
            <person name="Martijn J."/>
            <person name="Lind A.E."/>
            <person name="van Eijk R."/>
            <person name="Schleper C."/>
            <person name="Guy L."/>
            <person name="Ettema T.J."/>
        </authorList>
    </citation>
    <scope>NUCLEOTIDE SEQUENCE</scope>
</reference>
<proteinExistence type="predicted"/>
<gene>
    <name evidence="1" type="ORF">LCGC14_1269270</name>
</gene>
<protein>
    <submittedName>
        <fullName evidence="1">Uncharacterized protein</fullName>
    </submittedName>
</protein>
<sequence>MEDKIKQLQEDVEHLKRVVRQLLIKIYPVNKSIPRFIKKIIDKN</sequence>
<organism evidence="1">
    <name type="scientific">marine sediment metagenome</name>
    <dbReference type="NCBI Taxonomy" id="412755"/>
    <lineage>
        <taxon>unclassified sequences</taxon>
        <taxon>metagenomes</taxon>
        <taxon>ecological metagenomes</taxon>
    </lineage>
</organism>
<dbReference type="EMBL" id="LAZR01007106">
    <property type="protein sequence ID" value="KKM87398.1"/>
    <property type="molecule type" value="Genomic_DNA"/>
</dbReference>
<evidence type="ECO:0000313" key="1">
    <source>
        <dbReference type="EMBL" id="KKM87398.1"/>
    </source>
</evidence>
<name>A0A0F9L0F0_9ZZZZ</name>
<dbReference type="AlphaFoldDB" id="A0A0F9L0F0"/>
<comment type="caution">
    <text evidence="1">The sequence shown here is derived from an EMBL/GenBank/DDBJ whole genome shotgun (WGS) entry which is preliminary data.</text>
</comment>